<dbReference type="Gene3D" id="4.10.410.10">
    <property type="entry name" value="Pancreatic trypsin inhibitor Kunitz domain"/>
    <property type="match status" value="2"/>
</dbReference>
<evidence type="ECO:0000313" key="4">
    <source>
        <dbReference type="Ensembl" id="ENSOSIP00000044795.1"/>
    </source>
</evidence>
<dbReference type="InterPro" id="IPR036880">
    <property type="entry name" value="Kunitz_BPTI_sf"/>
</dbReference>
<protein>
    <recommendedName>
        <fullName evidence="3">BPTI/Kunitz inhibitor domain-containing protein</fullName>
    </recommendedName>
</protein>
<dbReference type="PROSITE" id="PS00280">
    <property type="entry name" value="BPTI_KUNITZ_1"/>
    <property type="match status" value="2"/>
</dbReference>
<organism evidence="4 5">
    <name type="scientific">Oryzias sinensis</name>
    <name type="common">Chinese medaka</name>
    <dbReference type="NCBI Taxonomy" id="183150"/>
    <lineage>
        <taxon>Eukaryota</taxon>
        <taxon>Metazoa</taxon>
        <taxon>Chordata</taxon>
        <taxon>Craniata</taxon>
        <taxon>Vertebrata</taxon>
        <taxon>Euteleostomi</taxon>
        <taxon>Actinopterygii</taxon>
        <taxon>Neopterygii</taxon>
        <taxon>Teleostei</taxon>
        <taxon>Neoteleostei</taxon>
        <taxon>Acanthomorphata</taxon>
        <taxon>Ovalentaria</taxon>
        <taxon>Atherinomorphae</taxon>
        <taxon>Beloniformes</taxon>
        <taxon>Adrianichthyidae</taxon>
        <taxon>Oryziinae</taxon>
        <taxon>Oryzias</taxon>
    </lineage>
</organism>
<dbReference type="Pfam" id="PF00014">
    <property type="entry name" value="Kunitz_BPTI"/>
    <property type="match status" value="2"/>
</dbReference>
<dbReference type="PRINTS" id="PR00759">
    <property type="entry name" value="BASICPTASE"/>
</dbReference>
<evidence type="ECO:0000259" key="3">
    <source>
        <dbReference type="PROSITE" id="PS50279"/>
    </source>
</evidence>
<dbReference type="InterPro" id="IPR002223">
    <property type="entry name" value="Kunitz_BPTI"/>
</dbReference>
<dbReference type="AlphaFoldDB" id="A0A8C7ZSD6"/>
<feature type="transmembrane region" description="Helical" evidence="2">
    <location>
        <begin position="12"/>
        <end position="31"/>
    </location>
</feature>
<dbReference type="PROSITE" id="PS50279">
    <property type="entry name" value="BPTI_KUNITZ_2"/>
    <property type="match status" value="2"/>
</dbReference>
<proteinExistence type="predicted"/>
<dbReference type="Proteomes" id="UP000694383">
    <property type="component" value="Unplaced"/>
</dbReference>
<dbReference type="GeneTree" id="ENSGT01070000254188"/>
<feature type="domain" description="BPTI/Kunitz inhibitor" evidence="3">
    <location>
        <begin position="135"/>
        <end position="178"/>
    </location>
</feature>
<reference evidence="4" key="2">
    <citation type="submission" date="2025-09" db="UniProtKB">
        <authorList>
            <consortium name="Ensembl"/>
        </authorList>
    </citation>
    <scope>IDENTIFICATION</scope>
</reference>
<feature type="domain" description="BPTI/Kunitz inhibitor" evidence="3">
    <location>
        <begin position="29"/>
        <end position="63"/>
    </location>
</feature>
<keyword evidence="2" id="KW-0812">Transmembrane</keyword>
<name>A0A8C7ZSD6_9TELE</name>
<dbReference type="PANTHER" id="PTHR46751">
    <property type="entry name" value="EPPIN"/>
    <property type="match status" value="1"/>
</dbReference>
<keyword evidence="2" id="KW-1133">Transmembrane helix</keyword>
<dbReference type="Ensembl" id="ENSOSIT00000047127.1">
    <property type="protein sequence ID" value="ENSOSIP00000044795.1"/>
    <property type="gene ID" value="ENSOSIG00000021409.1"/>
</dbReference>
<sequence>IPNTNASSLPVCPSLLLLFVFLFLTSLHWYYERQNGFCTQFWYGGCGGNDNRFDTEALCLKRCLRSGKFLLRSLKKSTIGRSNNHLDQCFSTFFEPQHTLTLTKIQKQNFMVCIDQQPPPPPLKNTSLDPLDREGSCAEFALKWYYDTTSKGCTRFWYGGCDGNQNRFDTQEECKEACEKRGTGFERFKYKSNNHPLNITSKLH</sequence>
<dbReference type="PANTHER" id="PTHR46751:SF1">
    <property type="entry name" value="WAP FOUR-DISULFIDE CORE DOMAIN PROTEIN 6A"/>
    <property type="match status" value="1"/>
</dbReference>
<dbReference type="GO" id="GO:0004867">
    <property type="term" value="F:serine-type endopeptidase inhibitor activity"/>
    <property type="evidence" value="ECO:0007669"/>
    <property type="project" value="InterPro"/>
</dbReference>
<reference evidence="4" key="1">
    <citation type="submission" date="2025-08" db="UniProtKB">
        <authorList>
            <consortium name="Ensembl"/>
        </authorList>
    </citation>
    <scope>IDENTIFICATION</scope>
</reference>
<dbReference type="SUPFAM" id="SSF57362">
    <property type="entry name" value="BPTI-like"/>
    <property type="match status" value="2"/>
</dbReference>
<evidence type="ECO:0000256" key="1">
    <source>
        <dbReference type="ARBA" id="ARBA00023157"/>
    </source>
</evidence>
<keyword evidence="2" id="KW-0472">Membrane</keyword>
<keyword evidence="5" id="KW-1185">Reference proteome</keyword>
<evidence type="ECO:0000256" key="2">
    <source>
        <dbReference type="SAM" id="Phobius"/>
    </source>
</evidence>
<dbReference type="SMART" id="SM00131">
    <property type="entry name" value="KU"/>
    <property type="match status" value="2"/>
</dbReference>
<keyword evidence="1" id="KW-1015">Disulfide bond</keyword>
<evidence type="ECO:0000313" key="5">
    <source>
        <dbReference type="Proteomes" id="UP000694383"/>
    </source>
</evidence>
<dbReference type="InterPro" id="IPR051388">
    <property type="entry name" value="Serpin_venom_toxin"/>
</dbReference>
<dbReference type="FunFam" id="4.10.410.10:FF:000020">
    <property type="entry name" value="Collagen, type VI, alpha 3"/>
    <property type="match status" value="2"/>
</dbReference>
<dbReference type="InterPro" id="IPR020901">
    <property type="entry name" value="Prtase_inh_Kunz-CS"/>
</dbReference>
<accession>A0A8C7ZSD6</accession>